<dbReference type="InterPro" id="IPR001279">
    <property type="entry name" value="Metallo-B-lactamas"/>
</dbReference>
<dbReference type="GO" id="GO:0046872">
    <property type="term" value="F:metal ion binding"/>
    <property type="evidence" value="ECO:0007669"/>
    <property type="project" value="UniProtKB-KW"/>
</dbReference>
<dbReference type="SUPFAM" id="SSF56281">
    <property type="entry name" value="Metallo-hydrolase/oxidoreductase"/>
    <property type="match status" value="1"/>
</dbReference>
<evidence type="ECO:0000259" key="2">
    <source>
        <dbReference type="PROSITE" id="PS50206"/>
    </source>
</evidence>
<comment type="caution">
    <text evidence="3">The sequence shown here is derived from an EMBL/GenBank/DDBJ whole genome shotgun (WGS) entry which is preliminary data.</text>
</comment>
<dbReference type="GO" id="GO:0070813">
    <property type="term" value="P:hydrogen sulfide metabolic process"/>
    <property type="evidence" value="ECO:0007669"/>
    <property type="project" value="TreeGrafter"/>
</dbReference>
<dbReference type="InterPro" id="IPR044528">
    <property type="entry name" value="POD-like_MBL-fold"/>
</dbReference>
<dbReference type="PANTHER" id="PTHR43084">
    <property type="entry name" value="PERSULFIDE DIOXYGENASE ETHE1"/>
    <property type="match status" value="1"/>
</dbReference>
<dbReference type="Gene3D" id="3.60.15.10">
    <property type="entry name" value="Ribonuclease Z/Hydroxyacylglutathione hydrolase-like"/>
    <property type="match status" value="1"/>
</dbReference>
<name>A0A830FB90_9EURY</name>
<gene>
    <name evidence="3" type="ORF">GCM10009037_20820</name>
</gene>
<dbReference type="AlphaFoldDB" id="A0A830FB90"/>
<protein>
    <recommendedName>
        <fullName evidence="2">Rhodanese domain-containing protein</fullName>
    </recommendedName>
</protein>
<dbReference type="SMART" id="SM00450">
    <property type="entry name" value="RHOD"/>
    <property type="match status" value="1"/>
</dbReference>
<dbReference type="PROSITE" id="PS50206">
    <property type="entry name" value="RHODANESE_3"/>
    <property type="match status" value="1"/>
</dbReference>
<accession>A0A830FB90</accession>
<evidence type="ECO:0000313" key="3">
    <source>
        <dbReference type="EMBL" id="GGL37115.1"/>
    </source>
</evidence>
<dbReference type="InterPro" id="IPR036873">
    <property type="entry name" value="Rhodanese-like_dom_sf"/>
</dbReference>
<dbReference type="GO" id="GO:0006749">
    <property type="term" value="P:glutathione metabolic process"/>
    <property type="evidence" value="ECO:0007669"/>
    <property type="project" value="InterPro"/>
</dbReference>
<dbReference type="Proteomes" id="UP000628840">
    <property type="component" value="Unassembled WGS sequence"/>
</dbReference>
<sequence length="372" mass="39686">MSETELDPTVLARRIHAGDAPFVLDVRAEPEHEAWHIPGSVNVPIYEDLLERDFGSLAEHLDDLPDGRDIVVVCGAGVTSARAARFLRERGYDAFSVADGMRGWARVHLDEPVEGVPGVVRVVRPGTGCLSYLVGDGERALVVDPSQYAGEYRRLEEEYALEVVGVLDTHLHADHVSGARRLADALDVPHYRHPADVAATEDGVTPLADGGTLAAGERTVGVLHTPGHTEGSVTLDLGGALCTGDTLFLGSVGRPDLADADDEAVRAAARRLYESLERLLDYPDDTVVLPGHAADGTTSPLTASLGHLRESEGNAFLAHVVAGDERAFVDAVRDGLGEEPANFERIKEINRGATPGIDVEDLELGPNNCAIE</sequence>
<dbReference type="InterPro" id="IPR036866">
    <property type="entry name" value="RibonucZ/Hydroxyglut_hydro"/>
</dbReference>
<dbReference type="CDD" id="cd00158">
    <property type="entry name" value="RHOD"/>
    <property type="match status" value="1"/>
</dbReference>
<proteinExistence type="predicted"/>
<dbReference type="PANTHER" id="PTHR43084:SF1">
    <property type="entry name" value="PERSULFIDE DIOXYGENASE ETHE1, MITOCHONDRIAL"/>
    <property type="match status" value="1"/>
</dbReference>
<dbReference type="GO" id="GO:0050313">
    <property type="term" value="F:sulfur dioxygenase activity"/>
    <property type="evidence" value="ECO:0007669"/>
    <property type="project" value="InterPro"/>
</dbReference>
<dbReference type="EMBL" id="BMPF01000003">
    <property type="protein sequence ID" value="GGL37115.1"/>
    <property type="molecule type" value="Genomic_DNA"/>
</dbReference>
<dbReference type="SUPFAM" id="SSF52821">
    <property type="entry name" value="Rhodanese/Cell cycle control phosphatase"/>
    <property type="match status" value="1"/>
</dbReference>
<evidence type="ECO:0000256" key="1">
    <source>
        <dbReference type="ARBA" id="ARBA00022723"/>
    </source>
</evidence>
<dbReference type="Pfam" id="PF00753">
    <property type="entry name" value="Lactamase_B"/>
    <property type="match status" value="1"/>
</dbReference>
<feature type="domain" description="Rhodanese" evidence="2">
    <location>
        <begin position="17"/>
        <end position="113"/>
    </location>
</feature>
<dbReference type="OrthoDB" id="9180at2157"/>
<organism evidence="3 4">
    <name type="scientific">Halarchaeum grantii</name>
    <dbReference type="NCBI Taxonomy" id="1193105"/>
    <lineage>
        <taxon>Archaea</taxon>
        <taxon>Methanobacteriati</taxon>
        <taxon>Methanobacteriota</taxon>
        <taxon>Stenosarchaea group</taxon>
        <taxon>Halobacteria</taxon>
        <taxon>Halobacteriales</taxon>
        <taxon>Halobacteriaceae</taxon>
    </lineage>
</organism>
<reference evidence="3 4" key="1">
    <citation type="journal article" date="2019" name="Int. J. Syst. Evol. Microbiol.">
        <title>The Global Catalogue of Microorganisms (GCM) 10K type strain sequencing project: providing services to taxonomists for standard genome sequencing and annotation.</title>
        <authorList>
            <consortium name="The Broad Institute Genomics Platform"/>
            <consortium name="The Broad Institute Genome Sequencing Center for Infectious Disease"/>
            <person name="Wu L."/>
            <person name="Ma J."/>
        </authorList>
    </citation>
    <scope>NUCLEOTIDE SEQUENCE [LARGE SCALE GENOMIC DNA]</scope>
    <source>
        <strain evidence="3 4">JCM 19585</strain>
    </source>
</reference>
<dbReference type="InterPro" id="IPR051682">
    <property type="entry name" value="Mito_Persulfide_Diox"/>
</dbReference>
<dbReference type="SMART" id="SM00849">
    <property type="entry name" value="Lactamase_B"/>
    <property type="match status" value="1"/>
</dbReference>
<dbReference type="CDD" id="cd07724">
    <property type="entry name" value="POD-like_MBL-fold"/>
    <property type="match status" value="1"/>
</dbReference>
<keyword evidence="4" id="KW-1185">Reference proteome</keyword>
<keyword evidence="1" id="KW-0479">Metal-binding</keyword>
<dbReference type="RefSeq" id="WP_188883688.1">
    <property type="nucleotide sequence ID" value="NZ_BMPF01000003.1"/>
</dbReference>
<dbReference type="Gene3D" id="3.40.250.10">
    <property type="entry name" value="Rhodanese-like domain"/>
    <property type="match status" value="1"/>
</dbReference>
<dbReference type="InterPro" id="IPR001763">
    <property type="entry name" value="Rhodanese-like_dom"/>
</dbReference>
<dbReference type="Pfam" id="PF00581">
    <property type="entry name" value="Rhodanese"/>
    <property type="match status" value="1"/>
</dbReference>
<evidence type="ECO:0000313" key="4">
    <source>
        <dbReference type="Proteomes" id="UP000628840"/>
    </source>
</evidence>